<dbReference type="Gene3D" id="3.30.390.30">
    <property type="match status" value="1"/>
</dbReference>
<dbReference type="InterPro" id="IPR036188">
    <property type="entry name" value="FAD/NAD-bd_sf"/>
</dbReference>
<feature type="domain" description="FAD/NAD(P)-binding" evidence="9">
    <location>
        <begin position="1"/>
        <end position="304"/>
    </location>
</feature>
<dbReference type="InterPro" id="IPR004099">
    <property type="entry name" value="Pyr_nucl-diS_OxRdtase_dimer"/>
</dbReference>
<dbReference type="PRINTS" id="PR00411">
    <property type="entry name" value="PNDRDTASEI"/>
</dbReference>
<dbReference type="AlphaFoldDB" id="A0A948TJG4"/>
<evidence type="ECO:0000256" key="5">
    <source>
        <dbReference type="ARBA" id="ARBA00023002"/>
    </source>
</evidence>
<dbReference type="Proteomes" id="UP000777303">
    <property type="component" value="Unassembled WGS sequence"/>
</dbReference>
<dbReference type="InterPro" id="IPR016156">
    <property type="entry name" value="FAD/NAD-linked_Rdtase_dimer_sf"/>
</dbReference>
<dbReference type="Pfam" id="PF02852">
    <property type="entry name" value="Pyr_redox_dim"/>
    <property type="match status" value="1"/>
</dbReference>
<evidence type="ECO:0000313" key="11">
    <source>
        <dbReference type="Proteomes" id="UP000777303"/>
    </source>
</evidence>
<evidence type="ECO:0000259" key="8">
    <source>
        <dbReference type="Pfam" id="PF02852"/>
    </source>
</evidence>
<feature type="domain" description="Pyridine nucleotide-disulphide oxidoreductase dimerisation" evidence="8">
    <location>
        <begin position="333"/>
        <end position="425"/>
    </location>
</feature>
<evidence type="ECO:0000259" key="9">
    <source>
        <dbReference type="Pfam" id="PF07992"/>
    </source>
</evidence>
<dbReference type="Gene3D" id="3.50.50.60">
    <property type="entry name" value="FAD/NAD(P)-binding domain"/>
    <property type="match status" value="2"/>
</dbReference>
<accession>A0A948TJG4</accession>
<reference evidence="10" key="1">
    <citation type="journal article" date="2021" name="PeerJ">
        <title>Extensive microbial diversity within the chicken gut microbiome revealed by metagenomics and culture.</title>
        <authorList>
            <person name="Gilroy R."/>
            <person name="Ravi A."/>
            <person name="Getino M."/>
            <person name="Pursley I."/>
            <person name="Horton D.L."/>
            <person name="Alikhan N.F."/>
            <person name="Baker D."/>
            <person name="Gharbi K."/>
            <person name="Hall N."/>
            <person name="Watson M."/>
            <person name="Adriaenssens E.M."/>
            <person name="Foster-Nyarko E."/>
            <person name="Jarju S."/>
            <person name="Secka A."/>
            <person name="Antonio M."/>
            <person name="Oren A."/>
            <person name="Chaudhuri R.R."/>
            <person name="La Ragione R."/>
            <person name="Hildebrand F."/>
            <person name="Pallen M.J."/>
        </authorList>
    </citation>
    <scope>NUCLEOTIDE SEQUENCE</scope>
    <source>
        <strain evidence="10">F6-6636</strain>
    </source>
</reference>
<evidence type="ECO:0000256" key="2">
    <source>
        <dbReference type="ARBA" id="ARBA00009130"/>
    </source>
</evidence>
<proteinExistence type="inferred from homology"/>
<comment type="similarity">
    <text evidence="2">Belongs to the class-III pyridine nucleotide-disulfide oxidoreductase family.</text>
</comment>
<dbReference type="EMBL" id="JAHLFS010000042">
    <property type="protein sequence ID" value="MBU3851661.1"/>
    <property type="molecule type" value="Genomic_DNA"/>
</dbReference>
<dbReference type="Pfam" id="PF07992">
    <property type="entry name" value="Pyr_redox_2"/>
    <property type="match status" value="1"/>
</dbReference>
<sequence>MKVIIIGCTHAGTAAVKRIYAQHPDTEVTIYEKNDNVSFLSCGIALFLSKRINDPQGLFYASPQSLAKLGADVKLQHEVLDVDPHMHTVTVKNLSDNHVFTDHYDKLIITTGSWPIIPPIDGIHDSHVFLCKNWEHAQTLWQKAQNAQRITIIGGGYIGVELAEAFAVTKHQVTLIDGMPRILSKYLDANFTDRIEDNFRKHGVTLALNQFVQSFTSDDNGVTITTTKGKYHSDLAILCVGFRPNTTLFKDKLAMHPNGALVTNEYMQTSDPDIYAAGDAVAIHYNPTNQAAYIPLATNAVRQGIIAGSNIFKNTMKDMGTQSTSGLKLFDEVIVSSGMTLEAAQAAQIPAQAVTISDNYRPEFMPTTPVLMRLVYNTTNRQILGAQLMSKYDVSQSANTISVMIQNHNTIDDLAMVDMLFQPYFDRPFNYLNLLGQAAVQQAEQNK</sequence>
<comment type="cofactor">
    <cofactor evidence="1">
        <name>FAD</name>
        <dbReference type="ChEBI" id="CHEBI:57692"/>
    </cofactor>
</comment>
<keyword evidence="4" id="KW-0274">FAD</keyword>
<evidence type="ECO:0000256" key="7">
    <source>
        <dbReference type="ARBA" id="ARBA00023284"/>
    </source>
</evidence>
<name>A0A948TJG4_9LACO</name>
<dbReference type="SUPFAM" id="SSF55424">
    <property type="entry name" value="FAD/NAD-linked reductases, dimerisation (C-terminal) domain"/>
    <property type="match status" value="1"/>
</dbReference>
<keyword evidence="3" id="KW-0285">Flavoprotein</keyword>
<keyword evidence="6" id="KW-0558">Oxidation</keyword>
<reference evidence="10" key="2">
    <citation type="submission" date="2021-04" db="EMBL/GenBank/DDBJ databases">
        <authorList>
            <person name="Gilroy R."/>
        </authorList>
    </citation>
    <scope>NUCLEOTIDE SEQUENCE</scope>
    <source>
        <strain evidence="10">F6-6636</strain>
    </source>
</reference>
<evidence type="ECO:0000313" key="10">
    <source>
        <dbReference type="EMBL" id="MBU3851661.1"/>
    </source>
</evidence>
<dbReference type="InterPro" id="IPR023753">
    <property type="entry name" value="FAD/NAD-binding_dom"/>
</dbReference>
<dbReference type="GO" id="GO:0016491">
    <property type="term" value="F:oxidoreductase activity"/>
    <property type="evidence" value="ECO:0007669"/>
    <property type="project" value="UniProtKB-KW"/>
</dbReference>
<dbReference type="PRINTS" id="PR00368">
    <property type="entry name" value="FADPNR"/>
</dbReference>
<dbReference type="SUPFAM" id="SSF51905">
    <property type="entry name" value="FAD/NAD(P)-binding domain"/>
    <property type="match status" value="1"/>
</dbReference>
<dbReference type="InterPro" id="IPR050260">
    <property type="entry name" value="FAD-bd_OxRdtase"/>
</dbReference>
<evidence type="ECO:0000256" key="4">
    <source>
        <dbReference type="ARBA" id="ARBA00022827"/>
    </source>
</evidence>
<keyword evidence="5" id="KW-0560">Oxidoreductase</keyword>
<gene>
    <name evidence="10" type="ORF">H9901_03075</name>
</gene>
<evidence type="ECO:0000256" key="1">
    <source>
        <dbReference type="ARBA" id="ARBA00001974"/>
    </source>
</evidence>
<dbReference type="PANTHER" id="PTHR43429:SF1">
    <property type="entry name" value="NAD(P)H SULFUR OXIDOREDUCTASE (COA-DEPENDENT)"/>
    <property type="match status" value="1"/>
</dbReference>
<protein>
    <submittedName>
        <fullName evidence="10">FAD-dependent oxidoreductase</fullName>
    </submittedName>
</protein>
<keyword evidence="7" id="KW-0676">Redox-active center</keyword>
<evidence type="ECO:0000256" key="6">
    <source>
        <dbReference type="ARBA" id="ARBA00023097"/>
    </source>
</evidence>
<evidence type="ECO:0000256" key="3">
    <source>
        <dbReference type="ARBA" id="ARBA00022630"/>
    </source>
</evidence>
<comment type="caution">
    <text evidence="10">The sequence shown here is derived from an EMBL/GenBank/DDBJ whole genome shotgun (WGS) entry which is preliminary data.</text>
</comment>
<dbReference type="PANTHER" id="PTHR43429">
    <property type="entry name" value="PYRIDINE NUCLEOTIDE-DISULFIDE OXIDOREDUCTASE DOMAIN-CONTAINING"/>
    <property type="match status" value="1"/>
</dbReference>
<organism evidence="10 11">
    <name type="scientific">Candidatus Paralactobacillus gallistercoris</name>
    <dbReference type="NCBI Taxonomy" id="2838724"/>
    <lineage>
        <taxon>Bacteria</taxon>
        <taxon>Bacillati</taxon>
        <taxon>Bacillota</taxon>
        <taxon>Bacilli</taxon>
        <taxon>Lactobacillales</taxon>
        <taxon>Lactobacillaceae</taxon>
        <taxon>Lactobacillus</taxon>
    </lineage>
</organism>